<evidence type="ECO:0000259" key="1">
    <source>
        <dbReference type="Pfam" id="PF13472"/>
    </source>
</evidence>
<sequence length="253" mass="27783">LAPISRFKIRSHQTSLTSHLRILQSCAENPGTAPYVIFLGDSMLERFITTGNSANFTAPWPSPTLLPTLPAENNSSRIPRILNAGVGGDKIQNMAYRLLGSESEDSPLPSLAAAIANLKSVKVWVVHAGANNINPKRGLSDQDVAALEALLKAVLKIDGAPGIPTRLIMTGILYRKDVSDEKVDEANRKIKAVVERLNLEVGGMLSDKRVTWLGSENAKSLRKEEHLEDHVHLNLEGYRVWVREALFPEVVRV</sequence>
<organism evidence="2 3">
    <name type="scientific">Cercophora newfieldiana</name>
    <dbReference type="NCBI Taxonomy" id="92897"/>
    <lineage>
        <taxon>Eukaryota</taxon>
        <taxon>Fungi</taxon>
        <taxon>Dikarya</taxon>
        <taxon>Ascomycota</taxon>
        <taxon>Pezizomycotina</taxon>
        <taxon>Sordariomycetes</taxon>
        <taxon>Sordariomycetidae</taxon>
        <taxon>Sordariales</taxon>
        <taxon>Lasiosphaeriaceae</taxon>
        <taxon>Cercophora</taxon>
    </lineage>
</organism>
<dbReference type="InterPro" id="IPR036514">
    <property type="entry name" value="SGNH_hydro_sf"/>
</dbReference>
<feature type="non-terminal residue" evidence="2">
    <location>
        <position position="1"/>
    </location>
</feature>
<feature type="domain" description="SGNH hydrolase-type esterase" evidence="1">
    <location>
        <begin position="38"/>
        <end position="240"/>
    </location>
</feature>
<evidence type="ECO:0000313" key="3">
    <source>
        <dbReference type="Proteomes" id="UP001174936"/>
    </source>
</evidence>
<comment type="caution">
    <text evidence="2">The sequence shown here is derived from an EMBL/GenBank/DDBJ whole genome shotgun (WGS) entry which is preliminary data.</text>
</comment>
<accession>A0AA40CSW7</accession>
<dbReference type="CDD" id="cd00229">
    <property type="entry name" value="SGNH_hydrolase"/>
    <property type="match status" value="1"/>
</dbReference>
<dbReference type="InterPro" id="IPR013830">
    <property type="entry name" value="SGNH_hydro"/>
</dbReference>
<keyword evidence="3" id="KW-1185">Reference proteome</keyword>
<reference evidence="2" key="1">
    <citation type="submission" date="2023-06" db="EMBL/GenBank/DDBJ databases">
        <title>Genome-scale phylogeny and comparative genomics of the fungal order Sordariales.</title>
        <authorList>
            <consortium name="Lawrence Berkeley National Laboratory"/>
            <person name="Hensen N."/>
            <person name="Bonometti L."/>
            <person name="Westerberg I."/>
            <person name="Brannstrom I.O."/>
            <person name="Guillou S."/>
            <person name="Cros-Aarteil S."/>
            <person name="Calhoun S."/>
            <person name="Haridas S."/>
            <person name="Kuo A."/>
            <person name="Mondo S."/>
            <person name="Pangilinan J."/>
            <person name="Riley R."/>
            <person name="Labutti K."/>
            <person name="Andreopoulos B."/>
            <person name="Lipzen A."/>
            <person name="Chen C."/>
            <person name="Yanf M."/>
            <person name="Daum C."/>
            <person name="Ng V."/>
            <person name="Clum A."/>
            <person name="Steindorff A."/>
            <person name="Ohm R."/>
            <person name="Martin F."/>
            <person name="Silar P."/>
            <person name="Natvig D."/>
            <person name="Lalanne C."/>
            <person name="Gautier V."/>
            <person name="Ament-Velasquez S.L."/>
            <person name="Kruys A."/>
            <person name="Hutchinson M.I."/>
            <person name="Powell A.J."/>
            <person name="Barry K."/>
            <person name="Miller A.N."/>
            <person name="Grigoriev I.V."/>
            <person name="Debuchy R."/>
            <person name="Gladieux P."/>
            <person name="Thoren M.H."/>
            <person name="Johannesson H."/>
        </authorList>
    </citation>
    <scope>NUCLEOTIDE SEQUENCE</scope>
    <source>
        <strain evidence="2">SMH2532-1</strain>
    </source>
</reference>
<dbReference type="Proteomes" id="UP001174936">
    <property type="component" value="Unassembled WGS sequence"/>
</dbReference>
<gene>
    <name evidence="2" type="ORF">B0T16DRAFT_291152</name>
</gene>
<dbReference type="SUPFAM" id="SSF52266">
    <property type="entry name" value="SGNH hydrolase"/>
    <property type="match status" value="1"/>
</dbReference>
<dbReference type="GO" id="GO:0016787">
    <property type="term" value="F:hydrolase activity"/>
    <property type="evidence" value="ECO:0007669"/>
    <property type="project" value="UniProtKB-KW"/>
</dbReference>
<proteinExistence type="predicted"/>
<keyword evidence="2" id="KW-0378">Hydrolase</keyword>
<feature type="non-terminal residue" evidence="2">
    <location>
        <position position="253"/>
    </location>
</feature>
<dbReference type="Gene3D" id="3.40.50.1110">
    <property type="entry name" value="SGNH hydrolase"/>
    <property type="match status" value="1"/>
</dbReference>
<dbReference type="EMBL" id="JAULSV010000003">
    <property type="protein sequence ID" value="KAK0648173.1"/>
    <property type="molecule type" value="Genomic_DNA"/>
</dbReference>
<dbReference type="AlphaFoldDB" id="A0AA40CSW7"/>
<evidence type="ECO:0000313" key="2">
    <source>
        <dbReference type="EMBL" id="KAK0648173.1"/>
    </source>
</evidence>
<dbReference type="Pfam" id="PF13472">
    <property type="entry name" value="Lipase_GDSL_2"/>
    <property type="match status" value="1"/>
</dbReference>
<name>A0AA40CSW7_9PEZI</name>
<protein>
    <submittedName>
        <fullName evidence="2">SGNH hydrolase-type esterase domain-containing protein</fullName>
    </submittedName>
</protein>